<dbReference type="RefSeq" id="WP_306862902.1">
    <property type="nucleotide sequence ID" value="NZ_JAUSRB010000002.1"/>
</dbReference>
<reference evidence="11 12" key="1">
    <citation type="submission" date="2023-07" db="EMBL/GenBank/DDBJ databases">
        <title>Sequencing the genomes of 1000 actinobacteria strains.</title>
        <authorList>
            <person name="Klenk H.-P."/>
        </authorList>
    </citation>
    <scope>NUCLEOTIDE SEQUENCE [LARGE SCALE GENOMIC DNA]</scope>
    <source>
        <strain evidence="11 12">DSM 44109</strain>
    </source>
</reference>
<evidence type="ECO:0000256" key="7">
    <source>
        <dbReference type="ARBA" id="ARBA00023157"/>
    </source>
</evidence>
<evidence type="ECO:0000256" key="8">
    <source>
        <dbReference type="SAM" id="SignalP"/>
    </source>
</evidence>
<evidence type="ECO:0000259" key="9">
    <source>
        <dbReference type="Pfam" id="PF00089"/>
    </source>
</evidence>
<comment type="similarity">
    <text evidence="1">Belongs to the peptidase S1 family.</text>
</comment>
<dbReference type="SUPFAM" id="SSF50494">
    <property type="entry name" value="Trypsin-like serine proteases"/>
    <property type="match status" value="1"/>
</dbReference>
<dbReference type="Gene3D" id="3.30.300.50">
    <property type="match status" value="1"/>
</dbReference>
<dbReference type="InterPro" id="IPR001254">
    <property type="entry name" value="Trypsin_dom"/>
</dbReference>
<evidence type="ECO:0000256" key="2">
    <source>
        <dbReference type="ARBA" id="ARBA00022670"/>
    </source>
</evidence>
<dbReference type="PRINTS" id="PR00861">
    <property type="entry name" value="ALYTICPTASE"/>
</dbReference>
<dbReference type="Pfam" id="PF00089">
    <property type="entry name" value="Trypsin"/>
    <property type="match status" value="1"/>
</dbReference>
<evidence type="ECO:0000256" key="4">
    <source>
        <dbReference type="ARBA" id="ARBA00022801"/>
    </source>
</evidence>
<organism evidence="11 12">
    <name type="scientific">Streptosporangium brasiliense</name>
    <dbReference type="NCBI Taxonomy" id="47480"/>
    <lineage>
        <taxon>Bacteria</taxon>
        <taxon>Bacillati</taxon>
        <taxon>Actinomycetota</taxon>
        <taxon>Actinomycetes</taxon>
        <taxon>Streptosporangiales</taxon>
        <taxon>Streptosporangiaceae</taxon>
        <taxon>Streptosporangium</taxon>
    </lineage>
</organism>
<dbReference type="InterPro" id="IPR009003">
    <property type="entry name" value="Peptidase_S1_PA"/>
</dbReference>
<evidence type="ECO:0000259" key="10">
    <source>
        <dbReference type="Pfam" id="PF02983"/>
    </source>
</evidence>
<dbReference type="InterPro" id="IPR004236">
    <property type="entry name" value="Pept_S1_alpha_lytic"/>
</dbReference>
<feature type="domain" description="Peptidase S1" evidence="9">
    <location>
        <begin position="200"/>
        <end position="370"/>
    </location>
</feature>
<keyword evidence="3 8" id="KW-0732">Signal</keyword>
<gene>
    <name evidence="11" type="ORF">J2S55_003927</name>
</gene>
<dbReference type="Pfam" id="PF02983">
    <property type="entry name" value="Pro_Al_protease"/>
    <property type="match status" value="1"/>
</dbReference>
<keyword evidence="2" id="KW-0645">Protease</keyword>
<comment type="caution">
    <text evidence="11">The sequence shown here is derived from an EMBL/GenBank/DDBJ whole genome shotgun (WGS) entry which is preliminary data.</text>
</comment>
<name>A0ABT9R5Z0_9ACTN</name>
<evidence type="ECO:0000256" key="5">
    <source>
        <dbReference type="ARBA" id="ARBA00022825"/>
    </source>
</evidence>
<dbReference type="EMBL" id="JAUSRB010000002">
    <property type="protein sequence ID" value="MDP9864661.1"/>
    <property type="molecule type" value="Genomic_DNA"/>
</dbReference>
<dbReference type="Proteomes" id="UP001230426">
    <property type="component" value="Unassembled WGS sequence"/>
</dbReference>
<keyword evidence="4" id="KW-0378">Hydrolase</keyword>
<evidence type="ECO:0000256" key="3">
    <source>
        <dbReference type="ARBA" id="ARBA00022729"/>
    </source>
</evidence>
<evidence type="ECO:0008006" key="13">
    <source>
        <dbReference type="Google" id="ProtNLM"/>
    </source>
</evidence>
<keyword evidence="5" id="KW-0720">Serine protease</keyword>
<keyword evidence="12" id="KW-1185">Reference proteome</keyword>
<feature type="domain" description="Peptidase S1A alpha-lytic prodomain" evidence="10">
    <location>
        <begin position="126"/>
        <end position="169"/>
    </location>
</feature>
<evidence type="ECO:0000313" key="12">
    <source>
        <dbReference type="Proteomes" id="UP001230426"/>
    </source>
</evidence>
<dbReference type="CDD" id="cd21112">
    <property type="entry name" value="alphaLP-like"/>
    <property type="match status" value="1"/>
</dbReference>
<keyword evidence="7" id="KW-1015">Disulfide bond</keyword>
<protein>
    <recommendedName>
        <fullName evidence="13">Serine protease</fullName>
    </recommendedName>
</protein>
<accession>A0ABT9R5Z0</accession>
<dbReference type="InterPro" id="IPR035070">
    <property type="entry name" value="Streptogrisin_prodomain"/>
</dbReference>
<dbReference type="InterPro" id="IPR001316">
    <property type="entry name" value="Pept_S1A_streptogrisin"/>
</dbReference>
<evidence type="ECO:0000313" key="11">
    <source>
        <dbReference type="EMBL" id="MDP9864661.1"/>
    </source>
</evidence>
<feature type="signal peptide" evidence="8">
    <location>
        <begin position="1"/>
        <end position="27"/>
    </location>
</feature>
<proteinExistence type="inferred from homology"/>
<evidence type="ECO:0000256" key="6">
    <source>
        <dbReference type="ARBA" id="ARBA00023145"/>
    </source>
</evidence>
<sequence>MSHRRPLAAGCVLALAALALTAAPAVARHRTADSPVVPTAWNPPPGMIEALERDLGLSREQVHARLANEARLAPVEEDLRHRLGPHFGGSWFVGTTAQVLVVATTDPADIPQIIAGGARPEVVGTSMTKLVSTKKKIDEVLLGRPKGGTVSYIDVKTNKVVVLSKETSETEVIMKSIDMDGAVVSVLPSGEDPRPFYDLVGGDPYYIGTVHRCSIGFSVTRGAQKGFVSAGHCGKVDETTTGFNRAAQGVFRGSTFPGSDFSWVAVNANWTPKPLVNNGSGGTVRVRGSRVAIEGASVCRAGSTTDWHCGTVLQRDASVAYPQGSIYELTRTNVCAEPGDSGGSFVSQDQAQGVTSGGSGNCTTGGVTYFQPLGEILTTYGLTLVTDGGSPPAAAACKGYPKNVTGRLSAGQGAYQPDNRYYRASVTGLHSGCLDAADGVDFDLYLQKWGALGWLTVALSEGPGPDEKIDYTGTPGYYRYRVYASRGSGPYALGFRAP</sequence>
<evidence type="ECO:0000256" key="1">
    <source>
        <dbReference type="ARBA" id="ARBA00007664"/>
    </source>
</evidence>
<dbReference type="Gene3D" id="2.40.10.10">
    <property type="entry name" value="Trypsin-like serine proteases"/>
    <property type="match status" value="2"/>
</dbReference>
<feature type="chain" id="PRO_5046431423" description="Serine protease" evidence="8">
    <location>
        <begin position="28"/>
        <end position="498"/>
    </location>
</feature>
<dbReference type="InterPro" id="IPR043504">
    <property type="entry name" value="Peptidase_S1_PA_chymotrypsin"/>
</dbReference>
<keyword evidence="6" id="KW-0865">Zymogen</keyword>